<dbReference type="EMBL" id="JASNVP010000001">
    <property type="protein sequence ID" value="MDK4324915.1"/>
    <property type="molecule type" value="Genomic_DNA"/>
</dbReference>
<evidence type="ECO:0000313" key="4">
    <source>
        <dbReference type="EMBL" id="MDK4324915.1"/>
    </source>
</evidence>
<dbReference type="Pfam" id="PF01497">
    <property type="entry name" value="Peripla_BP_2"/>
    <property type="match status" value="1"/>
</dbReference>
<gene>
    <name evidence="4" type="ORF">QPX54_00040</name>
</gene>
<dbReference type="Proteomes" id="UP001226160">
    <property type="component" value="Unassembled WGS sequence"/>
</dbReference>
<comment type="similarity">
    <text evidence="1">Belongs to the bacterial solute-binding protein 8 family.</text>
</comment>
<feature type="domain" description="Fe/B12 periplasmic-binding" evidence="3">
    <location>
        <begin position="93"/>
        <end position="354"/>
    </location>
</feature>
<dbReference type="PANTHER" id="PTHR30535">
    <property type="entry name" value="VITAMIN B12-BINDING PROTEIN"/>
    <property type="match status" value="1"/>
</dbReference>
<protein>
    <submittedName>
        <fullName evidence="4">ABC transporter substrate-binding protein</fullName>
    </submittedName>
</protein>
<dbReference type="InterPro" id="IPR050902">
    <property type="entry name" value="ABC_Transporter_SBP"/>
</dbReference>
<name>A0AAP4BRA3_9CORY</name>
<dbReference type="PROSITE" id="PS50983">
    <property type="entry name" value="FE_B12_PBP"/>
    <property type="match status" value="1"/>
</dbReference>
<evidence type="ECO:0000256" key="2">
    <source>
        <dbReference type="SAM" id="SignalP"/>
    </source>
</evidence>
<evidence type="ECO:0000313" key="5">
    <source>
        <dbReference type="Proteomes" id="UP001226160"/>
    </source>
</evidence>
<dbReference type="SUPFAM" id="SSF53807">
    <property type="entry name" value="Helical backbone' metal receptor"/>
    <property type="match status" value="1"/>
</dbReference>
<comment type="caution">
    <text evidence="4">The sequence shown here is derived from an EMBL/GenBank/DDBJ whole genome shotgun (WGS) entry which is preliminary data.</text>
</comment>
<evidence type="ECO:0000256" key="1">
    <source>
        <dbReference type="ARBA" id="ARBA00008814"/>
    </source>
</evidence>
<accession>A0AAP4BRA3</accession>
<evidence type="ECO:0000259" key="3">
    <source>
        <dbReference type="PROSITE" id="PS50983"/>
    </source>
</evidence>
<feature type="signal peptide" evidence="2">
    <location>
        <begin position="1"/>
        <end position="19"/>
    </location>
</feature>
<sequence length="364" mass="38373">MKRLLSALVALLCIFPVAACGVQGGYESADAQLREQLPEASSLADPRSFTGVSRVDGFADVEPVSNNVSPMLPVELTDADGHDVVVDDVSRILALDLYGTYTKTLTGLGLADNIVGRTVSSTEDILSDLPVVTQGGHNINVEAVLDLQPTLVMVDHSIGPNDAIDQIRAAGVTTVVMEPTRTIDSVDEDIKTVAQVVGLPEEGDKLAQRSTEELEKDRAAIEELVPEQPLRMAFLYARGNGGVFFILGEGTGAKDLIEGIGGVDMATEHNLSYAAPANAESLAQINPEVIIMMNKGLESTGGIDGLLERPGVAQTIAGQNRRIVTLPDGQSLAFGPLAGQTLLKLAQATYDPENSIDGSQSESE</sequence>
<reference evidence="4" key="1">
    <citation type="submission" date="2023-05" db="EMBL/GenBank/DDBJ databases">
        <title>Metabolic capabilities are highly conserved among human nasal-associated Corynebacterium species in pangenomic analyses.</title>
        <authorList>
            <person name="Tran T.H."/>
            <person name="Roberts A.Q."/>
            <person name="Escapa I.F."/>
            <person name="Gao W."/>
            <person name="Conlan S."/>
            <person name="Kong H."/>
            <person name="Segre J.A."/>
            <person name="Kelly M.S."/>
            <person name="Lemon K.P."/>
        </authorList>
    </citation>
    <scope>NUCLEOTIDE SEQUENCE</scope>
    <source>
        <strain evidence="4">KPL2654</strain>
    </source>
</reference>
<dbReference type="AlphaFoldDB" id="A0AAP4BRA3"/>
<feature type="chain" id="PRO_5043012420" evidence="2">
    <location>
        <begin position="20"/>
        <end position="364"/>
    </location>
</feature>
<dbReference type="PANTHER" id="PTHR30535:SF4">
    <property type="entry name" value="HEMIN-BINDING PERIPLASMIC PROTEIN HMUT"/>
    <property type="match status" value="1"/>
</dbReference>
<dbReference type="RefSeq" id="WP_126843996.1">
    <property type="nucleotide sequence ID" value="NZ_CABIYR010000005.1"/>
</dbReference>
<keyword evidence="2" id="KW-0732">Signal</keyword>
<dbReference type="Gene3D" id="3.40.50.1980">
    <property type="entry name" value="Nitrogenase molybdenum iron protein domain"/>
    <property type="match status" value="2"/>
</dbReference>
<dbReference type="InterPro" id="IPR002491">
    <property type="entry name" value="ABC_transptr_periplasmic_BD"/>
</dbReference>
<organism evidence="4 5">
    <name type="scientific">Corynebacterium propinquum</name>
    <dbReference type="NCBI Taxonomy" id="43769"/>
    <lineage>
        <taxon>Bacteria</taxon>
        <taxon>Bacillati</taxon>
        <taxon>Actinomycetota</taxon>
        <taxon>Actinomycetes</taxon>
        <taxon>Mycobacteriales</taxon>
        <taxon>Corynebacteriaceae</taxon>
        <taxon>Corynebacterium</taxon>
    </lineage>
</organism>
<proteinExistence type="inferred from homology"/>